<evidence type="ECO:0000313" key="2">
    <source>
        <dbReference type="Proteomes" id="UP000827976"/>
    </source>
</evidence>
<name>A0ACB7V6P4_DIOAL</name>
<protein>
    <submittedName>
        <fullName evidence="1">Molecular chaperone (DnaJ superfamily) domain-containing protein</fullName>
    </submittedName>
</protein>
<gene>
    <name evidence="1" type="ORF">IHE45_11G064900</name>
</gene>
<evidence type="ECO:0000313" key="1">
    <source>
        <dbReference type="EMBL" id="KAH7669237.1"/>
    </source>
</evidence>
<dbReference type="EMBL" id="CM037021">
    <property type="protein sequence ID" value="KAH7669237.1"/>
    <property type="molecule type" value="Genomic_DNA"/>
</dbReference>
<proteinExistence type="predicted"/>
<keyword evidence="2" id="KW-1185">Reference proteome</keyword>
<comment type="caution">
    <text evidence="1">The sequence shown here is derived from an EMBL/GenBank/DDBJ whole genome shotgun (WGS) entry which is preliminary data.</text>
</comment>
<dbReference type="Proteomes" id="UP000827976">
    <property type="component" value="Chromosome 11"/>
</dbReference>
<organism evidence="1 2">
    <name type="scientific">Dioscorea alata</name>
    <name type="common">Purple yam</name>
    <dbReference type="NCBI Taxonomy" id="55571"/>
    <lineage>
        <taxon>Eukaryota</taxon>
        <taxon>Viridiplantae</taxon>
        <taxon>Streptophyta</taxon>
        <taxon>Embryophyta</taxon>
        <taxon>Tracheophyta</taxon>
        <taxon>Spermatophyta</taxon>
        <taxon>Magnoliopsida</taxon>
        <taxon>Liliopsida</taxon>
        <taxon>Dioscoreales</taxon>
        <taxon>Dioscoreaceae</taxon>
        <taxon>Dioscorea</taxon>
    </lineage>
</organism>
<reference evidence="2" key="1">
    <citation type="journal article" date="2022" name="Nat. Commun.">
        <title>Chromosome evolution and the genetic basis of agronomically important traits in greater yam.</title>
        <authorList>
            <person name="Bredeson J.V."/>
            <person name="Lyons J.B."/>
            <person name="Oniyinde I.O."/>
            <person name="Okereke N.R."/>
            <person name="Kolade O."/>
            <person name="Nnabue I."/>
            <person name="Nwadili C.O."/>
            <person name="Hribova E."/>
            <person name="Parker M."/>
            <person name="Nwogha J."/>
            <person name="Shu S."/>
            <person name="Carlson J."/>
            <person name="Kariba R."/>
            <person name="Muthemba S."/>
            <person name="Knop K."/>
            <person name="Barton G.J."/>
            <person name="Sherwood A.V."/>
            <person name="Lopez-Montes A."/>
            <person name="Asiedu R."/>
            <person name="Jamnadass R."/>
            <person name="Muchugi A."/>
            <person name="Goodstein D."/>
            <person name="Egesi C.N."/>
            <person name="Featherston J."/>
            <person name="Asfaw A."/>
            <person name="Simpson G.G."/>
            <person name="Dolezel J."/>
            <person name="Hendre P.S."/>
            <person name="Van Deynze A."/>
            <person name="Kumar P.L."/>
            <person name="Obidiegwu J.E."/>
            <person name="Bhattacharjee R."/>
            <person name="Rokhsar D.S."/>
        </authorList>
    </citation>
    <scope>NUCLEOTIDE SEQUENCE [LARGE SCALE GENOMIC DNA]</scope>
    <source>
        <strain evidence="2">cv. TDa95/00328</strain>
    </source>
</reference>
<sequence>MSSSSSLLVNIAPPSAIKPGNKLHSLTKRRPCPPRHTTSSSIRCASKPSSPSSFASTAGYDLYDLLGIDSTADQSQIKRAYRSLQKRCHPDIAGPAGHDMAIVLNEIYSLLSDPISRSAYDQEQSKLLEFRGFTGRPMYSSWFGSESEERAVFVDEVKCVGCLKCALFARKTFAIEAVYGRARVVSQWGDPEEKILEAIQTCPVDCISMVERSDLAVLEFLMSKQPRGPVRLTAGNSVGASVSNIFVDMKKFQKRFNEMNEKASKESQFAESQRKSRDSAAQGIRSILNFRYWHSPSTTTATPAKNNASLSLTISSIKTSQPNTEKLREFAAKHKAGETPTMNFRHDEEYWTPTLVLPPSPTSSNTVKSLNPSLNKVQEKEQARDVAIPERRRSPVNLIVPTIMAALAEVKVGFEQGEIAKNAGLKEHVGGNLALEVVNSFELQILLAGITWFVIGMAIMGLTEVLRNKEEFRR</sequence>
<accession>A0ACB7V6P4</accession>